<dbReference type="GO" id="GO:0090524">
    <property type="term" value="F:cytochrome-b5 reductase activity, acting on NADH"/>
    <property type="evidence" value="ECO:0007669"/>
    <property type="project" value="UniProtKB-EC"/>
</dbReference>
<comment type="catalytic activity">
    <reaction evidence="13">
        <text>2 Fe(III)-[cytochrome b5] + NADH = 2 Fe(II)-[cytochrome b5] + NAD(+) + H(+)</text>
        <dbReference type="Rhea" id="RHEA:46680"/>
        <dbReference type="Rhea" id="RHEA-COMP:10438"/>
        <dbReference type="Rhea" id="RHEA-COMP:10439"/>
        <dbReference type="ChEBI" id="CHEBI:15378"/>
        <dbReference type="ChEBI" id="CHEBI:29033"/>
        <dbReference type="ChEBI" id="CHEBI:29034"/>
        <dbReference type="ChEBI" id="CHEBI:57540"/>
        <dbReference type="ChEBI" id="CHEBI:57945"/>
        <dbReference type="EC" id="1.6.2.2"/>
    </reaction>
</comment>
<comment type="cofactor">
    <cofactor evidence="1 12 13">
        <name>FAD</name>
        <dbReference type="ChEBI" id="CHEBI:57692"/>
    </cofactor>
</comment>
<dbReference type="PRINTS" id="PR00371">
    <property type="entry name" value="FPNCR"/>
</dbReference>
<reference evidence="17" key="1">
    <citation type="submission" date="2011-08" db="EMBL/GenBank/DDBJ databases">
        <authorList>
            <person name="Rombauts S."/>
        </authorList>
    </citation>
    <scope>NUCLEOTIDE SEQUENCE</scope>
    <source>
        <strain evidence="17">London</strain>
    </source>
</reference>
<keyword evidence="9 13" id="KW-0520">NAD</keyword>
<keyword evidence="14" id="KW-1133">Transmembrane helix</keyword>
<dbReference type="AlphaFoldDB" id="T1KFT9"/>
<dbReference type="eggNOG" id="KOG0534">
    <property type="taxonomic scope" value="Eukaryota"/>
</dbReference>
<evidence type="ECO:0000256" key="1">
    <source>
        <dbReference type="ARBA" id="ARBA00001974"/>
    </source>
</evidence>
<dbReference type="InterPro" id="IPR008333">
    <property type="entry name" value="Cbr1-like_FAD-bd_dom"/>
</dbReference>
<reference evidence="16" key="2">
    <citation type="submission" date="2015-06" db="UniProtKB">
        <authorList>
            <consortium name="EnsemblMetazoa"/>
        </authorList>
    </citation>
    <scope>IDENTIFICATION</scope>
</reference>
<evidence type="ECO:0000256" key="2">
    <source>
        <dbReference type="ARBA" id="ARBA00006105"/>
    </source>
</evidence>
<evidence type="ECO:0000256" key="4">
    <source>
        <dbReference type="ARBA" id="ARBA00022630"/>
    </source>
</evidence>
<evidence type="ECO:0000256" key="8">
    <source>
        <dbReference type="ARBA" id="ARBA00023011"/>
    </source>
</evidence>
<dbReference type="InterPro" id="IPR001834">
    <property type="entry name" value="CBR-like"/>
</dbReference>
<dbReference type="OMA" id="DRPKPEW"/>
<dbReference type="InterPro" id="IPR017927">
    <property type="entry name" value="FAD-bd_FR_type"/>
</dbReference>
<evidence type="ECO:0000313" key="17">
    <source>
        <dbReference type="Proteomes" id="UP000015104"/>
    </source>
</evidence>
<evidence type="ECO:0000256" key="7">
    <source>
        <dbReference type="ARBA" id="ARBA00023002"/>
    </source>
</evidence>
<keyword evidence="7 13" id="KW-0560">Oxidoreductase</keyword>
<dbReference type="PROSITE" id="PS51384">
    <property type="entry name" value="FAD_FR"/>
    <property type="match status" value="1"/>
</dbReference>
<dbReference type="GO" id="GO:0071949">
    <property type="term" value="F:FAD binding"/>
    <property type="evidence" value="ECO:0007669"/>
    <property type="project" value="TreeGrafter"/>
</dbReference>
<keyword evidence="14" id="KW-0472">Membrane</keyword>
<dbReference type="Pfam" id="PF00970">
    <property type="entry name" value="FAD_binding_6"/>
    <property type="match status" value="1"/>
</dbReference>
<dbReference type="PRINTS" id="PR00406">
    <property type="entry name" value="CYTB5RDTASE"/>
</dbReference>
<keyword evidence="3" id="KW-0444">Lipid biosynthesis</keyword>
<keyword evidence="5 12" id="KW-0274">FAD</keyword>
<feature type="binding site" evidence="12">
    <location>
        <position position="91"/>
    </location>
    <ligand>
        <name>FAD</name>
        <dbReference type="ChEBI" id="CHEBI:57692"/>
    </ligand>
</feature>
<evidence type="ECO:0000256" key="12">
    <source>
        <dbReference type="PIRSR" id="PIRSR601834-1"/>
    </source>
</evidence>
<keyword evidence="10" id="KW-1207">Sterol metabolism</keyword>
<evidence type="ECO:0000256" key="3">
    <source>
        <dbReference type="ARBA" id="ARBA00022516"/>
    </source>
</evidence>
<dbReference type="Gene3D" id="3.40.50.80">
    <property type="entry name" value="Nucleotide-binding domain of ferredoxin-NADP reductase (FNR) module"/>
    <property type="match status" value="1"/>
</dbReference>
<dbReference type="Proteomes" id="UP000015104">
    <property type="component" value="Unassembled WGS sequence"/>
</dbReference>
<keyword evidence="8" id="KW-0756">Sterol biosynthesis</keyword>
<keyword evidence="14" id="KW-0812">Transmembrane</keyword>
<evidence type="ECO:0000256" key="6">
    <source>
        <dbReference type="ARBA" id="ARBA00022955"/>
    </source>
</evidence>
<proteinExistence type="inferred from homology"/>
<evidence type="ECO:0000256" key="10">
    <source>
        <dbReference type="ARBA" id="ARBA00023166"/>
    </source>
</evidence>
<dbReference type="OrthoDB" id="432685at2759"/>
<dbReference type="KEGG" id="tut:107363432"/>
<dbReference type="PANTHER" id="PTHR19370:SF185">
    <property type="entry name" value="NADH-CYTOCHROME B5 REDUCTASE"/>
    <property type="match status" value="1"/>
</dbReference>
<dbReference type="EnsemblMetazoa" id="tetur10g04340.1">
    <property type="protein sequence ID" value="tetur10g04340.1"/>
    <property type="gene ID" value="tetur10g04340"/>
</dbReference>
<feature type="transmembrane region" description="Helical" evidence="14">
    <location>
        <begin position="6"/>
        <end position="24"/>
    </location>
</feature>
<feature type="binding site" evidence="12">
    <location>
        <position position="127"/>
    </location>
    <ligand>
        <name>FAD</name>
        <dbReference type="ChEBI" id="CHEBI:57692"/>
    </ligand>
</feature>
<feature type="binding site" evidence="12">
    <location>
        <position position="113"/>
    </location>
    <ligand>
        <name>FAD</name>
        <dbReference type="ChEBI" id="CHEBI:57692"/>
    </ligand>
</feature>
<comment type="similarity">
    <text evidence="2 13">Belongs to the flavoprotein pyridine nucleotide cytochrome reductase family.</text>
</comment>
<dbReference type="Gene3D" id="2.40.30.10">
    <property type="entry name" value="Translation factors"/>
    <property type="match status" value="1"/>
</dbReference>
<dbReference type="STRING" id="32264.T1KFT9"/>
<feature type="binding site" evidence="12">
    <location>
        <position position="125"/>
    </location>
    <ligand>
        <name>FAD</name>
        <dbReference type="ChEBI" id="CHEBI:57692"/>
    </ligand>
</feature>
<feature type="binding site" evidence="12">
    <location>
        <position position="126"/>
    </location>
    <ligand>
        <name>FAD</name>
        <dbReference type="ChEBI" id="CHEBI:57692"/>
    </ligand>
</feature>
<dbReference type="FunFam" id="2.40.30.10:FF:000021">
    <property type="entry name" value="NADH-cytochrome b5 reductase"/>
    <property type="match status" value="1"/>
</dbReference>
<dbReference type="FunFam" id="3.40.50.80:FF:000005">
    <property type="entry name" value="NADH-cytochrome b5 reductase"/>
    <property type="match status" value="1"/>
</dbReference>
<dbReference type="EMBL" id="CAEY01000038">
    <property type="status" value="NOT_ANNOTATED_CDS"/>
    <property type="molecule type" value="Genomic_DNA"/>
</dbReference>
<dbReference type="GO" id="GO:0005739">
    <property type="term" value="C:mitochondrion"/>
    <property type="evidence" value="ECO:0007669"/>
    <property type="project" value="TreeGrafter"/>
</dbReference>
<evidence type="ECO:0000259" key="15">
    <source>
        <dbReference type="PROSITE" id="PS51384"/>
    </source>
</evidence>
<protein>
    <recommendedName>
        <fullName evidence="13">NADH-cytochrome b5 reductase</fullName>
        <ecNumber evidence="13">1.6.2.2</ecNumber>
    </recommendedName>
</protein>
<dbReference type="PANTHER" id="PTHR19370">
    <property type="entry name" value="NADH-CYTOCHROME B5 REDUCTASE"/>
    <property type="match status" value="1"/>
</dbReference>
<evidence type="ECO:0000256" key="5">
    <source>
        <dbReference type="ARBA" id="ARBA00022827"/>
    </source>
</evidence>
<dbReference type="SUPFAM" id="SSF52343">
    <property type="entry name" value="Ferredoxin reductase-like, C-terminal NADP-linked domain"/>
    <property type="match status" value="1"/>
</dbReference>
<keyword evidence="11" id="KW-0753">Steroid metabolism</keyword>
<feature type="binding site" evidence="12">
    <location>
        <position position="93"/>
    </location>
    <ligand>
        <name>FAD</name>
        <dbReference type="ChEBI" id="CHEBI:57692"/>
    </ligand>
</feature>
<keyword evidence="17" id="KW-1185">Reference proteome</keyword>
<evidence type="ECO:0000256" key="14">
    <source>
        <dbReference type="SAM" id="Phobius"/>
    </source>
</evidence>
<name>T1KFT9_TETUR</name>
<gene>
    <name evidence="16" type="primary">107363432</name>
</gene>
<feature type="binding site" evidence="12">
    <location>
        <position position="108"/>
    </location>
    <ligand>
        <name>FAD</name>
        <dbReference type="ChEBI" id="CHEBI:57692"/>
    </ligand>
</feature>
<organism evidence="16 17">
    <name type="scientific">Tetranychus urticae</name>
    <name type="common">Two-spotted spider mite</name>
    <dbReference type="NCBI Taxonomy" id="32264"/>
    <lineage>
        <taxon>Eukaryota</taxon>
        <taxon>Metazoa</taxon>
        <taxon>Ecdysozoa</taxon>
        <taxon>Arthropoda</taxon>
        <taxon>Chelicerata</taxon>
        <taxon>Arachnida</taxon>
        <taxon>Acari</taxon>
        <taxon>Acariformes</taxon>
        <taxon>Trombidiformes</taxon>
        <taxon>Prostigmata</taxon>
        <taxon>Eleutherengona</taxon>
        <taxon>Raphignathae</taxon>
        <taxon>Tetranychoidea</taxon>
        <taxon>Tetranychidae</taxon>
        <taxon>Tetranychus</taxon>
    </lineage>
</organism>
<keyword evidence="6" id="KW-0443">Lipid metabolism</keyword>
<evidence type="ECO:0000256" key="9">
    <source>
        <dbReference type="ARBA" id="ARBA00023027"/>
    </source>
</evidence>
<dbReference type="GO" id="GO:0016126">
    <property type="term" value="P:sterol biosynthetic process"/>
    <property type="evidence" value="ECO:0007669"/>
    <property type="project" value="UniProtKB-KW"/>
</dbReference>
<dbReference type="InterPro" id="IPR001709">
    <property type="entry name" value="Flavoprot_Pyr_Nucl_cyt_Rdtase"/>
</dbReference>
<feature type="binding site" evidence="12">
    <location>
        <position position="110"/>
    </location>
    <ligand>
        <name>FAD</name>
        <dbReference type="ChEBI" id="CHEBI:57692"/>
    </ligand>
</feature>
<feature type="domain" description="FAD-binding FR-type" evidence="15">
    <location>
        <begin position="39"/>
        <end position="151"/>
    </location>
</feature>
<dbReference type="CDD" id="cd06183">
    <property type="entry name" value="cyt_b5_reduct_like"/>
    <property type="match status" value="1"/>
</dbReference>
<accession>T1KFT9</accession>
<feature type="binding site" evidence="12">
    <location>
        <position position="92"/>
    </location>
    <ligand>
        <name>FAD</name>
        <dbReference type="ChEBI" id="CHEBI:57692"/>
    </ligand>
</feature>
<keyword evidence="6" id="KW-0752">Steroid biosynthesis</keyword>
<keyword evidence="4 12" id="KW-0285">Flavoprotein</keyword>
<dbReference type="HOGENOM" id="CLU_003827_9_2_1"/>
<sequence>MLDQSTIVCTLSTLVVGVVLFMWFKKSKTAKQVLLKDPEIKYKVPLIAKENINWNTRRFRFGLPTERHVLGVNPGQHIYLSAQGNNELIIRPYSPVSSDETLGYFDLVIKVYFKNDHPNYPDGGKMSQYLESMAIGDKIDIRGPEGKLIYASKGDFLIKKTRKSAAEKFNYKNVGMIAGGTGIAPLFRIINEIIDNPEDNTKVWLIFANNNPDDILLKEELEEISQKHGDQVKIWYTLVKADEGWKYSVGFVDENMIKEHMPPPSDDSIILMCGPPPMIKFACTPNLDKLGYSESKRFVL</sequence>
<dbReference type="Pfam" id="PF00175">
    <property type="entry name" value="NAD_binding_1"/>
    <property type="match status" value="1"/>
</dbReference>
<evidence type="ECO:0000256" key="13">
    <source>
        <dbReference type="RuleBase" id="RU361226"/>
    </source>
</evidence>
<dbReference type="SUPFAM" id="SSF63380">
    <property type="entry name" value="Riboflavin synthase domain-like"/>
    <property type="match status" value="1"/>
</dbReference>
<evidence type="ECO:0000256" key="11">
    <source>
        <dbReference type="ARBA" id="ARBA00023221"/>
    </source>
</evidence>
<dbReference type="InterPro" id="IPR017938">
    <property type="entry name" value="Riboflavin_synthase-like_b-brl"/>
</dbReference>
<evidence type="ECO:0000313" key="16">
    <source>
        <dbReference type="EnsemblMetazoa" id="tetur10g04340.1"/>
    </source>
</evidence>
<dbReference type="InterPro" id="IPR001433">
    <property type="entry name" value="OxRdtase_FAD/NAD-bd"/>
</dbReference>
<dbReference type="InterPro" id="IPR039261">
    <property type="entry name" value="FNR_nucleotide-bd"/>
</dbReference>
<dbReference type="EC" id="1.6.2.2" evidence="13"/>